<name>A0A0R1KPP0_9LACO</name>
<proteinExistence type="predicted"/>
<organism evidence="1 2">
    <name type="scientific">Companilactobacillus bobalius DSM 19674</name>
    <dbReference type="NCBI Taxonomy" id="1423788"/>
    <lineage>
        <taxon>Bacteria</taxon>
        <taxon>Bacillati</taxon>
        <taxon>Bacillota</taxon>
        <taxon>Bacilli</taxon>
        <taxon>Lactobacillales</taxon>
        <taxon>Lactobacillaceae</taxon>
        <taxon>Companilactobacillus</taxon>
        <taxon>Companilactobacillus bobalius</taxon>
    </lineage>
</organism>
<reference evidence="1 2" key="1">
    <citation type="journal article" date="2015" name="Genome Announc.">
        <title>Expanding the biotechnology potential of lactobacilli through comparative genomics of 213 strains and associated genera.</title>
        <authorList>
            <person name="Sun Z."/>
            <person name="Harris H.M."/>
            <person name="McCann A."/>
            <person name="Guo C."/>
            <person name="Argimon S."/>
            <person name="Zhang W."/>
            <person name="Yang X."/>
            <person name="Jeffery I.B."/>
            <person name="Cooney J.C."/>
            <person name="Kagawa T.F."/>
            <person name="Liu W."/>
            <person name="Song Y."/>
            <person name="Salvetti E."/>
            <person name="Wrobel A."/>
            <person name="Rasinkangas P."/>
            <person name="Parkhill J."/>
            <person name="Rea M.C."/>
            <person name="O'Sullivan O."/>
            <person name="Ritari J."/>
            <person name="Douillard F.P."/>
            <person name="Paul Ross R."/>
            <person name="Yang R."/>
            <person name="Briner A.E."/>
            <person name="Felis G.E."/>
            <person name="de Vos W.M."/>
            <person name="Barrangou R."/>
            <person name="Klaenhammer T.R."/>
            <person name="Caufield P.W."/>
            <person name="Cui Y."/>
            <person name="Zhang H."/>
            <person name="O'Toole P.W."/>
        </authorList>
    </citation>
    <scope>NUCLEOTIDE SEQUENCE [LARGE SCALE GENOMIC DNA]</scope>
    <source>
        <strain evidence="1 2">DSM 19674</strain>
    </source>
</reference>
<evidence type="ECO:0000313" key="1">
    <source>
        <dbReference type="EMBL" id="KRK85024.1"/>
    </source>
</evidence>
<protein>
    <submittedName>
        <fullName evidence="1">Uncharacterized protein</fullName>
    </submittedName>
</protein>
<dbReference type="RefSeq" id="WP_056950156.1">
    <property type="nucleotide sequence ID" value="NZ_AZDY01000001.1"/>
</dbReference>
<gene>
    <name evidence="1" type="ORF">FC78_GL000824</name>
</gene>
<dbReference type="Proteomes" id="UP000051515">
    <property type="component" value="Unassembled WGS sequence"/>
</dbReference>
<dbReference type="STRING" id="1423788.FC78_GL000824"/>
<keyword evidence="2" id="KW-1185">Reference proteome</keyword>
<dbReference type="AlphaFoldDB" id="A0A0R1KPP0"/>
<comment type="caution">
    <text evidence="1">The sequence shown here is derived from an EMBL/GenBank/DDBJ whole genome shotgun (WGS) entry which is preliminary data.</text>
</comment>
<dbReference type="OrthoDB" id="552713at2"/>
<dbReference type="PATRIC" id="fig|1423788.3.peg.849"/>
<evidence type="ECO:0000313" key="2">
    <source>
        <dbReference type="Proteomes" id="UP000051515"/>
    </source>
</evidence>
<dbReference type="EMBL" id="AZDY01000001">
    <property type="protein sequence ID" value="KRK85024.1"/>
    <property type="molecule type" value="Genomic_DNA"/>
</dbReference>
<sequence length="196" mass="22524">MTKTHLKSKHPLYGVWNGMKQRCNNPNQTKYKNYGARGIHLCENWQNNFETFFNWSILNGYSYGLTIDRIDVNGNYEPNNCRWVSQKVQQNNRSNNHLITDENGVTKTLAEWADSAKVTEVALARRIKNGMSVNEAITKGNLHPKFITINGETHNLKEWGAIKGYRRGLIPSRIERGWNPVKAVLTPPRKGNYVHS</sequence>
<accession>A0A0R1KPP0</accession>